<dbReference type="InterPro" id="IPR054293">
    <property type="entry name" value="DUF7029"/>
</dbReference>
<dbReference type="AlphaFoldDB" id="A0A6A7A7A9"/>
<proteinExistence type="predicted"/>
<dbReference type="EMBL" id="MU006221">
    <property type="protein sequence ID" value="KAF2829162.1"/>
    <property type="molecule type" value="Genomic_DNA"/>
</dbReference>
<dbReference type="OrthoDB" id="5382170at2759"/>
<evidence type="ECO:0000259" key="2">
    <source>
        <dbReference type="Pfam" id="PF22974"/>
    </source>
</evidence>
<dbReference type="Proteomes" id="UP000799424">
    <property type="component" value="Unassembled WGS sequence"/>
</dbReference>
<feature type="transmembrane region" description="Helical" evidence="1">
    <location>
        <begin position="456"/>
        <end position="474"/>
    </location>
</feature>
<gene>
    <name evidence="3" type="ORF">CC86DRAFT_436938</name>
</gene>
<dbReference type="Pfam" id="PF22974">
    <property type="entry name" value="DUF7029"/>
    <property type="match status" value="1"/>
</dbReference>
<name>A0A6A7A7A9_9PLEO</name>
<keyword evidence="1" id="KW-0812">Transmembrane</keyword>
<keyword evidence="4" id="KW-1185">Reference proteome</keyword>
<keyword evidence="1" id="KW-1133">Transmembrane helix</keyword>
<feature type="domain" description="DUF7029" evidence="2">
    <location>
        <begin position="97"/>
        <end position="170"/>
    </location>
</feature>
<sequence>MERRIQYCISLCVYSLTFIVKSTLLVLALCYLTSASVSVVSLEAPQIPSRHADLKAAKRHRDLLARGDSFIFSHQVELVYAEHYTAGPITSSHIQLEADRPTLLLEDFDHHFQEVTCHKSSMLIVINAPNPYNKSKGTFETMVGGLLVSSHHSCGDDGAPTVYICSNCTAHGEMVATSGKIQLDVGAWIQGLDYDIISTGFVKVEINGFDMSIGLEAVLSVPLKQSYTLLEITPVRYSIPKIGSLGITIALDAFTNIKVMNAVAVGFSFDIKVPNSHALLNISEVGNSTITGISETKVSLKPISANLSNVEVSIDAGLRPKITAGLKLLGLGFNDGPYMSLPTVNMTVWQMGTDKVGADYKSSGATDNKFKDAFKNLTHVDYGLGIAADLALNLAPWHTSRDLWQSTLMNATQCLAYQSAGKTLGLTAATGVLEEMVRPSASPGARGDKKGSGVGMMLPASGLLWVFSVVLILMNM</sequence>
<reference evidence="3" key="1">
    <citation type="journal article" date="2020" name="Stud. Mycol.">
        <title>101 Dothideomycetes genomes: a test case for predicting lifestyles and emergence of pathogens.</title>
        <authorList>
            <person name="Haridas S."/>
            <person name="Albert R."/>
            <person name="Binder M."/>
            <person name="Bloem J."/>
            <person name="Labutti K."/>
            <person name="Salamov A."/>
            <person name="Andreopoulos B."/>
            <person name="Baker S."/>
            <person name="Barry K."/>
            <person name="Bills G."/>
            <person name="Bluhm B."/>
            <person name="Cannon C."/>
            <person name="Castanera R."/>
            <person name="Culley D."/>
            <person name="Daum C."/>
            <person name="Ezra D."/>
            <person name="Gonzalez J."/>
            <person name="Henrissat B."/>
            <person name="Kuo A."/>
            <person name="Liang C."/>
            <person name="Lipzen A."/>
            <person name="Lutzoni F."/>
            <person name="Magnuson J."/>
            <person name="Mondo S."/>
            <person name="Nolan M."/>
            <person name="Ohm R."/>
            <person name="Pangilinan J."/>
            <person name="Park H.-J."/>
            <person name="Ramirez L."/>
            <person name="Alfaro M."/>
            <person name="Sun H."/>
            <person name="Tritt A."/>
            <person name="Yoshinaga Y."/>
            <person name="Zwiers L.-H."/>
            <person name="Turgeon B."/>
            <person name="Goodwin S."/>
            <person name="Spatafora J."/>
            <person name="Crous P."/>
            <person name="Grigoriev I."/>
        </authorList>
    </citation>
    <scope>NUCLEOTIDE SEQUENCE</scope>
    <source>
        <strain evidence="3">CBS 113818</strain>
    </source>
</reference>
<protein>
    <recommendedName>
        <fullName evidence="2">DUF7029 domain-containing protein</fullName>
    </recommendedName>
</protein>
<keyword evidence="1" id="KW-0472">Membrane</keyword>
<feature type="transmembrane region" description="Helical" evidence="1">
    <location>
        <begin position="7"/>
        <end position="29"/>
    </location>
</feature>
<evidence type="ECO:0000313" key="4">
    <source>
        <dbReference type="Proteomes" id="UP000799424"/>
    </source>
</evidence>
<organism evidence="3 4">
    <name type="scientific">Ophiobolus disseminans</name>
    <dbReference type="NCBI Taxonomy" id="1469910"/>
    <lineage>
        <taxon>Eukaryota</taxon>
        <taxon>Fungi</taxon>
        <taxon>Dikarya</taxon>
        <taxon>Ascomycota</taxon>
        <taxon>Pezizomycotina</taxon>
        <taxon>Dothideomycetes</taxon>
        <taxon>Pleosporomycetidae</taxon>
        <taxon>Pleosporales</taxon>
        <taxon>Pleosporineae</taxon>
        <taxon>Phaeosphaeriaceae</taxon>
        <taxon>Ophiobolus</taxon>
    </lineage>
</organism>
<evidence type="ECO:0000313" key="3">
    <source>
        <dbReference type="EMBL" id="KAF2829162.1"/>
    </source>
</evidence>
<accession>A0A6A7A7A9</accession>
<evidence type="ECO:0000256" key="1">
    <source>
        <dbReference type="SAM" id="Phobius"/>
    </source>
</evidence>